<keyword evidence="1" id="KW-1133">Transmembrane helix</keyword>
<evidence type="ECO:0000313" key="4">
    <source>
        <dbReference type="EMBL" id="QNN57352.1"/>
    </source>
</evidence>
<dbReference type="RefSeq" id="WP_187596519.1">
    <property type="nucleotide sequence ID" value="NZ_CP060714.1"/>
</dbReference>
<evidence type="ECO:0000313" key="3">
    <source>
        <dbReference type="EMBL" id="QNN56250.1"/>
    </source>
</evidence>
<dbReference type="EMBL" id="CP060714">
    <property type="protein sequence ID" value="QNN56250.1"/>
    <property type="molecule type" value="Genomic_DNA"/>
</dbReference>
<dbReference type="Proteomes" id="UP000515811">
    <property type="component" value="Chromosome"/>
</dbReference>
<sequence length="79" mass="7926">MNTTRNVMVKYGSKAAAAVGALALSAGVMAQETIPSAAASLEALKGEASSYATPLFALAVVATGIMIGIKWIKRGKSAA</sequence>
<keyword evidence="1" id="KW-0812">Transmembrane</keyword>
<evidence type="ECO:0000313" key="5">
    <source>
        <dbReference type="Proteomes" id="UP000515811"/>
    </source>
</evidence>
<organism evidence="4 5">
    <name type="scientific">Diaphorobacter ruginosibacter</name>
    <dbReference type="NCBI Taxonomy" id="1715720"/>
    <lineage>
        <taxon>Bacteria</taxon>
        <taxon>Pseudomonadati</taxon>
        <taxon>Pseudomonadota</taxon>
        <taxon>Betaproteobacteria</taxon>
        <taxon>Burkholderiales</taxon>
        <taxon>Comamonadaceae</taxon>
        <taxon>Diaphorobacter</taxon>
    </lineage>
</organism>
<evidence type="ECO:0000256" key="2">
    <source>
        <dbReference type="SAM" id="SignalP"/>
    </source>
</evidence>
<reference evidence="4 5" key="1">
    <citation type="submission" date="2020-08" db="EMBL/GenBank/DDBJ databases">
        <title>Genome sequence of Diaphorobacter ruginosibacter DSM 27467T.</title>
        <authorList>
            <person name="Hyun D.-W."/>
            <person name="Bae J.-W."/>
        </authorList>
    </citation>
    <scope>NUCLEOTIDE SEQUENCE [LARGE SCALE GENOMIC DNA]</scope>
    <source>
        <strain evidence="4 5">DSM 27467</strain>
    </source>
</reference>
<feature type="transmembrane region" description="Helical" evidence="1">
    <location>
        <begin position="54"/>
        <end position="72"/>
    </location>
</feature>
<evidence type="ECO:0000256" key="1">
    <source>
        <dbReference type="SAM" id="Phobius"/>
    </source>
</evidence>
<proteinExistence type="predicted"/>
<feature type="chain" id="PRO_5036399477" description="Phage coat protein" evidence="2">
    <location>
        <begin position="31"/>
        <end position="79"/>
    </location>
</feature>
<keyword evidence="2" id="KW-0732">Signal</keyword>
<name>A0A7G9RP27_9BURK</name>
<keyword evidence="1" id="KW-0472">Membrane</keyword>
<dbReference type="KEGG" id="drg:H9K76_17060"/>
<feature type="signal peptide" evidence="2">
    <location>
        <begin position="1"/>
        <end position="30"/>
    </location>
</feature>
<dbReference type="KEGG" id="drg:H9K76_00110"/>
<gene>
    <name evidence="4" type="ORF">H9K76_00110</name>
    <name evidence="3" type="ORF">H9K76_17060</name>
</gene>
<dbReference type="AlphaFoldDB" id="A0A7G9RP27"/>
<accession>A0A7G9RP27</accession>
<dbReference type="EMBL" id="CP060714">
    <property type="protein sequence ID" value="QNN57352.1"/>
    <property type="molecule type" value="Genomic_DNA"/>
</dbReference>
<keyword evidence="5" id="KW-1185">Reference proteome</keyword>
<protein>
    <recommendedName>
        <fullName evidence="6">Phage coat protein</fullName>
    </recommendedName>
</protein>
<evidence type="ECO:0008006" key="6">
    <source>
        <dbReference type="Google" id="ProtNLM"/>
    </source>
</evidence>